<feature type="region of interest" description="Disordered" evidence="1">
    <location>
        <begin position="339"/>
        <end position="374"/>
    </location>
</feature>
<proteinExistence type="predicted"/>
<evidence type="ECO:0000313" key="3">
    <source>
        <dbReference type="EMBL" id="NBJ58750.1"/>
    </source>
</evidence>
<dbReference type="AlphaFoldDB" id="A0A6B2EAS7"/>
<sequence length="656" mass="73425">MLEIVFGLLGIFFSWYYVLAAFVLFALAYIVEVELDLPLQDEECPGVAHVNLKRVIQKVIEEALNLPDLFDFSGYPPRPESHLPYFSTKKYEQLLATAVLNKVIDHYRNPKNHQENSSGIQSGSELDSNHNPVPEKTGLLSPGQKALDKRLEEASQGSESSLKTRSTESDETYLSDYIQKHRVPLPDLSAASSESTAEDVSEVASTAGTEGTWEENWLFKKRKVKTETNSTAIGMLVPSPTEEVKALIGDKNVDEVSDLSEAGSDAEEDTQDRPAAKLLESKTIIGGKNDLISLEETSSATESLLSNPDSGINVTEAKNEALLDHDFPEPIQAFNGAMEAPIPTPRQSTVSENHVSKPEPEMLSQSPEPDSLEDEHLIPGSIAEREHLKWQHPDADIPNNPYSPEALQKRLVVKTYQSQSSTTSTTSHIESPPKTPERSLQVVLGENSPDHKRYGRDYYINDAKRSSGTRKKMADSSMSEEDKVSEYSENPLNDSYILNKFLGGTLDFARNTKLRRSTSLKSFRTRVLDDLEVHSVDRRVRKMKSFRPTPKELSSFEAQMLHNDLRRNSFRSLKGTSNFVLNPIFDDPTEEEDMDPLQRLKSTSSVSVLDTRLRDSDTESDVSWRFFAGEGSECVETVFDDLNSLRGRSKKHVKHS</sequence>
<keyword evidence="2" id="KW-0812">Transmembrane</keyword>
<evidence type="ECO:0000256" key="2">
    <source>
        <dbReference type="SAM" id="Phobius"/>
    </source>
</evidence>
<feature type="compositionally biased region" description="Low complexity" evidence="1">
    <location>
        <begin position="415"/>
        <end position="427"/>
    </location>
</feature>
<evidence type="ECO:0000256" key="1">
    <source>
        <dbReference type="SAM" id="MobiDB-lite"/>
    </source>
</evidence>
<feature type="region of interest" description="Disordered" evidence="1">
    <location>
        <begin position="413"/>
        <end position="487"/>
    </location>
</feature>
<feature type="compositionally biased region" description="Polar residues" evidence="1">
    <location>
        <begin position="115"/>
        <end position="131"/>
    </location>
</feature>
<reference evidence="3" key="1">
    <citation type="submission" date="2019-10" db="EMBL/GenBank/DDBJ databases">
        <title>Short sand fly seasons in Tbilisi, Georgia, hinder development of host immunity to saliva of the visceral leishmaniasis vector Phlebotomus kandelakii.</title>
        <authorList>
            <person name="Oliveira F."/>
            <person name="Giorgobiani E."/>
            <person name="Guimaraes-Costa A.B."/>
            <person name="Abdeladhim M."/>
            <person name="Oristian J."/>
            <person name="Tskhvaradze L."/>
            <person name="Tsertsvadze N."/>
            <person name="Zakalashvili M."/>
            <person name="Valenzuela J.G."/>
            <person name="Kamhawi S."/>
        </authorList>
    </citation>
    <scope>NUCLEOTIDE SEQUENCE</scope>
    <source>
        <strain evidence="3">Wild-capture in Tbilisi</strain>
        <tissue evidence="3">Salivary glands</tissue>
    </source>
</reference>
<name>A0A6B2EAS7_9DIPT</name>
<keyword evidence="2" id="KW-0472">Membrane</keyword>
<dbReference type="EMBL" id="GIFK01001047">
    <property type="protein sequence ID" value="NBJ58750.1"/>
    <property type="molecule type" value="Transcribed_RNA"/>
</dbReference>
<feature type="region of interest" description="Disordered" evidence="1">
    <location>
        <begin position="109"/>
        <end position="170"/>
    </location>
</feature>
<protein>
    <submittedName>
        <fullName evidence="3">Putative conserved secreted protein</fullName>
    </submittedName>
</protein>
<feature type="transmembrane region" description="Helical" evidence="2">
    <location>
        <begin position="7"/>
        <end position="31"/>
    </location>
</feature>
<accession>A0A6B2EAS7</accession>
<feature type="compositionally biased region" description="Polar residues" evidence="1">
    <location>
        <begin position="155"/>
        <end position="164"/>
    </location>
</feature>
<keyword evidence="2" id="KW-1133">Transmembrane helix</keyword>
<organism evidence="3">
    <name type="scientific">Phlebotomus kandelakii</name>
    <dbReference type="NCBI Taxonomy" id="1109342"/>
    <lineage>
        <taxon>Eukaryota</taxon>
        <taxon>Metazoa</taxon>
        <taxon>Ecdysozoa</taxon>
        <taxon>Arthropoda</taxon>
        <taxon>Hexapoda</taxon>
        <taxon>Insecta</taxon>
        <taxon>Pterygota</taxon>
        <taxon>Neoptera</taxon>
        <taxon>Endopterygota</taxon>
        <taxon>Diptera</taxon>
        <taxon>Nematocera</taxon>
        <taxon>Psychodoidea</taxon>
        <taxon>Psychodidae</taxon>
        <taxon>Phlebotomus</taxon>
        <taxon>Larroussius</taxon>
    </lineage>
</organism>